<dbReference type="Pfam" id="PF15950">
    <property type="entry name" value="DUF4758"/>
    <property type="match status" value="4"/>
</dbReference>
<feature type="compositionally biased region" description="Acidic residues" evidence="6">
    <location>
        <begin position="535"/>
        <end position="550"/>
    </location>
</feature>
<feature type="compositionally biased region" description="Basic and acidic residues" evidence="6">
    <location>
        <begin position="3134"/>
        <end position="3148"/>
    </location>
</feature>
<feature type="region of interest" description="Disordered" evidence="6">
    <location>
        <begin position="4098"/>
        <end position="4164"/>
    </location>
</feature>
<dbReference type="SMART" id="SM00181">
    <property type="entry name" value="EGF"/>
    <property type="match status" value="3"/>
</dbReference>
<feature type="compositionally biased region" description="Polar residues" evidence="6">
    <location>
        <begin position="1491"/>
        <end position="1502"/>
    </location>
</feature>
<dbReference type="Proteomes" id="UP000838878">
    <property type="component" value="Chromosome 9"/>
</dbReference>
<gene>
    <name evidence="8" type="ORF">BINO364_LOCUS16383</name>
</gene>
<feature type="compositionally biased region" description="Basic and acidic residues" evidence="6">
    <location>
        <begin position="706"/>
        <end position="718"/>
    </location>
</feature>
<dbReference type="InterPro" id="IPR031866">
    <property type="entry name" value="DUF4758"/>
</dbReference>
<feature type="region of interest" description="Disordered" evidence="6">
    <location>
        <begin position="5025"/>
        <end position="5061"/>
    </location>
</feature>
<dbReference type="InterPro" id="IPR049883">
    <property type="entry name" value="NOTCH1_EGF-like"/>
</dbReference>
<dbReference type="SMART" id="SM00179">
    <property type="entry name" value="EGF_CA"/>
    <property type="match status" value="1"/>
</dbReference>
<evidence type="ECO:0000259" key="7">
    <source>
        <dbReference type="PROSITE" id="PS50026"/>
    </source>
</evidence>
<dbReference type="SUPFAM" id="SSF82671">
    <property type="entry name" value="SEA domain"/>
    <property type="match status" value="1"/>
</dbReference>
<feature type="compositionally biased region" description="Polar residues" evidence="6">
    <location>
        <begin position="3122"/>
        <end position="3133"/>
    </location>
</feature>
<evidence type="ECO:0000256" key="2">
    <source>
        <dbReference type="ARBA" id="ARBA00022729"/>
    </source>
</evidence>
<dbReference type="PROSITE" id="PS01187">
    <property type="entry name" value="EGF_CA"/>
    <property type="match status" value="1"/>
</dbReference>
<dbReference type="GO" id="GO:0005509">
    <property type="term" value="F:calcium ion binding"/>
    <property type="evidence" value="ECO:0007669"/>
    <property type="project" value="InterPro"/>
</dbReference>
<feature type="domain" description="EGF-like" evidence="7">
    <location>
        <begin position="4735"/>
        <end position="4769"/>
    </location>
</feature>
<feature type="compositionally biased region" description="Polar residues" evidence="6">
    <location>
        <begin position="3006"/>
        <end position="3015"/>
    </location>
</feature>
<feature type="compositionally biased region" description="Acidic residues" evidence="6">
    <location>
        <begin position="2186"/>
        <end position="2199"/>
    </location>
</feature>
<dbReference type="CDD" id="cd00054">
    <property type="entry name" value="EGF_CA"/>
    <property type="match status" value="1"/>
</dbReference>
<dbReference type="SUPFAM" id="SSF57184">
    <property type="entry name" value="Growth factor receptor domain"/>
    <property type="match status" value="1"/>
</dbReference>
<evidence type="ECO:0000256" key="4">
    <source>
        <dbReference type="ARBA" id="ARBA00023157"/>
    </source>
</evidence>
<dbReference type="PROSITE" id="PS00010">
    <property type="entry name" value="ASX_HYDROXYL"/>
    <property type="match status" value="1"/>
</dbReference>
<evidence type="ECO:0000256" key="3">
    <source>
        <dbReference type="ARBA" id="ARBA00022737"/>
    </source>
</evidence>
<keyword evidence="3" id="KW-0677">Repeat</keyword>
<reference evidence="8" key="1">
    <citation type="submission" date="2021-12" db="EMBL/GenBank/DDBJ databases">
        <authorList>
            <person name="Martin H S."/>
        </authorList>
    </citation>
    <scope>NUCLEOTIDE SEQUENCE</scope>
</reference>
<protein>
    <recommendedName>
        <fullName evidence="7">EGF-like domain-containing protein</fullName>
    </recommendedName>
</protein>
<feature type="region of interest" description="Disordered" evidence="6">
    <location>
        <begin position="521"/>
        <end position="551"/>
    </location>
</feature>
<evidence type="ECO:0000256" key="5">
    <source>
        <dbReference type="PROSITE-ProRule" id="PRU00076"/>
    </source>
</evidence>
<feature type="region of interest" description="Disordered" evidence="6">
    <location>
        <begin position="665"/>
        <end position="762"/>
    </location>
</feature>
<feature type="compositionally biased region" description="Acidic residues" evidence="6">
    <location>
        <begin position="1668"/>
        <end position="1685"/>
    </location>
</feature>
<feature type="compositionally biased region" description="Low complexity" evidence="6">
    <location>
        <begin position="1834"/>
        <end position="1862"/>
    </location>
</feature>
<feature type="compositionally biased region" description="Low complexity" evidence="6">
    <location>
        <begin position="723"/>
        <end position="742"/>
    </location>
</feature>
<dbReference type="PROSITE" id="PS00022">
    <property type="entry name" value="EGF_1"/>
    <property type="match status" value="1"/>
</dbReference>
<feature type="compositionally biased region" description="Polar residues" evidence="6">
    <location>
        <begin position="5041"/>
        <end position="5055"/>
    </location>
</feature>
<dbReference type="EMBL" id="OV170229">
    <property type="protein sequence ID" value="CAH0731546.1"/>
    <property type="molecule type" value="Genomic_DNA"/>
</dbReference>
<feature type="non-terminal residue" evidence="8">
    <location>
        <position position="5061"/>
    </location>
</feature>
<feature type="compositionally biased region" description="Polar residues" evidence="6">
    <location>
        <begin position="743"/>
        <end position="760"/>
    </location>
</feature>
<feature type="region of interest" description="Disordered" evidence="6">
    <location>
        <begin position="3786"/>
        <end position="3819"/>
    </location>
</feature>
<feature type="compositionally biased region" description="Polar residues" evidence="6">
    <location>
        <begin position="1567"/>
        <end position="1577"/>
    </location>
</feature>
<feature type="region of interest" description="Disordered" evidence="6">
    <location>
        <begin position="1429"/>
        <end position="1462"/>
    </location>
</feature>
<feature type="region of interest" description="Disordered" evidence="6">
    <location>
        <begin position="3633"/>
        <end position="3658"/>
    </location>
</feature>
<feature type="region of interest" description="Disordered" evidence="6">
    <location>
        <begin position="3901"/>
        <end position="3955"/>
    </location>
</feature>
<dbReference type="Pfam" id="PF07645">
    <property type="entry name" value="EGF_CA"/>
    <property type="match status" value="1"/>
</dbReference>
<feature type="compositionally biased region" description="Polar residues" evidence="6">
    <location>
        <begin position="673"/>
        <end position="686"/>
    </location>
</feature>
<keyword evidence="2" id="KW-0732">Signal</keyword>
<feature type="region of interest" description="Disordered" evidence="6">
    <location>
        <begin position="4933"/>
        <end position="4961"/>
    </location>
</feature>
<evidence type="ECO:0000256" key="1">
    <source>
        <dbReference type="ARBA" id="ARBA00022536"/>
    </source>
</evidence>
<dbReference type="OrthoDB" id="10040649at2759"/>
<dbReference type="InterPro" id="IPR036364">
    <property type="entry name" value="SEA_dom_sf"/>
</dbReference>
<feature type="compositionally biased region" description="Basic and acidic residues" evidence="6">
    <location>
        <begin position="687"/>
        <end position="698"/>
    </location>
</feature>
<dbReference type="InterPro" id="IPR001881">
    <property type="entry name" value="EGF-like_Ca-bd_dom"/>
</dbReference>
<sequence>MASFRKIRAVKYEIIENESIEASRIKREGVPENRDLTVLLVNDQNRNDYNTKVGRYHSVKPLIGLLTSTARTFIQDGVTTEFATQILGTTLDNGRIYAQLLTKSSLVLYNKPSNVGDAYIVQPTRVHSAFDGQWNVKQDLGIIDPDKFVLKNTDYLAPSSKMEIVYASKPAQESFKFWNPPTSPDQVDNQIFEVPTARKVHSYNEEPKFEVYNYLDGPDIESEKKIQYVQPSLFENINTLHRQSKAYEPITEPIKTLIQEQEDIPIESDVVKVKPTYDLPTFTIKNEFSPIFYYIDNVESRSSKQSLPQTKLPKKLFGQKSEPRPKKTFTYAGFADFTTVVGDTVIVFTPNTETIKHPNPDEVNVFPSAKPVDKLATKITFLSADIPVATSTFKAHEANTVTKVVTPSSNDHSSEKVFFNDEKDLKKVMYEIDDKVPDTVSVQYNNGFDLNIDVIQPSEPAFTTTERTRNTEDLEVIPENNFNSLATDPLTLLMPSATIVEEPKESAVTEIGSTEIFTNSAEETENTAAEVTEKIEEDEEEEDQEEDDSTQEIVSELLTTTESGHSDESYEIETTTENKYDKHEEIFCTDGLETQSTMTTAYKTLTYLTTYFIPLESTETTTSIKSDVVVESNVGYLTNYICKTSQNIEPTSVIEVQGTVISNIEKPEIVDTGDTNTPRTPEINTESPKRTTPMEKEIQSTVTDDELIKPPEDDKNTDSQEVSNESDTKSTTTTERISTSQSHVEVSVSTEHTPTENLNLINDDDSENEIDLIYKTLYTTYTYFTTFFGDHTSSIESHKSVVTNIITSTLDLSKIDPSLLGAFEDEISPTSVNNIQPTESRAINSIIDLVKNKDVIESVEINKSYSSQTPTPSLDDDLVASIKPDSVKTYYTTYTFFTTIYVGSDANVCSRSEVYTNYVGPDELKPTKTNSLPAENTRAQFDFRNCMQVKGMTQEGTKENSSFESSVTMEEKSLEVNHKSNESVPQPSPIEVDMLFSVESNPLISENSYITDVKSSSSKGETKFLDNNNVLDDQISSESNIDEILPSPTLLLQTSYTTFTYFTTMYIGKDSSKVKSHLETITNVVTETIRPKTEPEEENNLPITYYTTFTYWTTLYKDKSTTITSREEIVSNVVTPSVQSIPTVSPIDTTPIDIVSVLPPKDLEVALKPSLVDDSLEQDDGKATFYTTYTYFTTFYAGNTSQIRSSLETVTNIVDNTKIVEDNQLGRKVPSGAVDKNLIQDEKPHIMPTKIKEEIQATKLPELSSTSQTILQGTYIDNLFAEVKPLEVNTLKPDLEKKILFSQVAVISGDSTIITSDNKTLVEESLPTTTTSSSTTTEGTIISPTPEVIESSLADSETTTELQYEIEDEEDDPSAKKKSRLTFTTKKPSFTPVIIPFASRNRPTFSPKRLGIPNSATTITRADSTPTITATPTLKSVRPSGAYSGSRKQGVVTGSASAGKRFSGRSSATINLSANIPASRPGGFARGGSIAPTSRRTGFRSSSLRSNSLDYASRSAIPRIRPTATSRLRGNRQSTLINYPAIDQNESETFATQQEESATESLDEFTETSLRQTTNNPLLRFRRPPVARQPGTAIIPRSTTPSSRRSLTTRGRTTTTTKRSTTRSTSNPLLALRRQRPANSLFPRRNLFKQPEPEPEEEIRENEQKYNEDEELLEEEEFEEDNDYESSDRKEQQVASPVASSNRKNQNPVQIRPFPFKRRVKRQVDYGNRKYTNFRRPGIKPASTRRPEPEPETEPPAPATQKNQPKSGRFSSRAGNTRTTTISAPKVSSRQPFIVRGDSSRTTTTSAPAYRRGKTRTNSRTTTLSSRPKAPRLSGSKTTQSSRSSPRTTSRSRSRTTTSKASSRQRHSFENLSGERYNKYDNILHDGKITITHQIPFEVTIPVVNGKITEYKSLLTAKPSVETLLLNQVSTSINPIGGHQLVLASESTELAENGATKITKYVLHETPTTTVIFTPTTLRGRKTSFSHVLPSTVYNVEPVVQTVAPEINSNVPLANLLLSQLLLGNQQPAINPLLALQGQALLPQQPVVQTPVTEFKVRTTTYVTTVTDARETVLPITFRGIPILTTIVDPTTNVITATEFITDTVVTTPTVLAPPPPQYNSLLLPLLLQQQQQQQQALSLQTANPLLGLGHPDLNLLQNNLVPNNNLNNDIFSNSPKPNILSDLSSNEDFEEEIQDSGEDIPPPTPPPARKRSKQRAQKPSPPKLTSVVTLYVSGKHPGEFSTVLSTVVADDTQTIRKREAMYYDDVKILPSILPSIDQLISSQGDSTLENSINSDMDTYLANFSIESQKATQSLESIVGKVSDHFKYTASPTYVVKIESPTTLRYNSKQTFNTNAIVYDNSPWRPGRDIDIEHRMDDERRLKNLATRIMSNGVEVLVRDKSSDGKQEQRKLKVMHLPASKTSNRISSTPTNKSLLSSAVTTVVNRQHMSALFPLRQVMQHNYIIKTCMTTYTYLTTVVQNKRSAVSTFETIVSVVTTESLTNLYATDVLADLKPTKTKYMEVKTIQPSAATNVFLNNIPKLDKRINSEEENNFDIIQPSEINHVPCTTSCSCSHTQTEMLKTKHTSNKQSSIQTSENHALKTSKYSGINVNVKATHKNTIEQTLYRPYEYETSSHVAPTDKIVEIYTQVNDYSDEKETSSIENSDLLTNEQAPFPLKTNKMSTNKTSEKIKPEKPQKINKNKFVVAELIKLGSLGIKGLSQLAPVIEKMTGGFMKRQETNKTTVITTTLKPPHKVTSYNANKRVDNDIESKVANFPIYIPVDEMEASESQIGLTNVTLHQNFAWAAEHKNPIFSHLVRPKVVHESPLVNGGIPISPGEIITANSDVIVGKPAVGGPLTLGASGIKLQNNVHPPLIDNVVANNELYITKEKPLNDKPVDDSFDLRPPELPKVKSKLNKHLLRPQVNNIEKNNLQSGSSRLPSNPYMNEHIKQSGFIQNNSPIVVNHGRPAFLDYIPSLVKPSQGGFKEHQTVHRPTYEENRDQDIPDNNPSSSEVVSTKITTNGEYVNFDNSDSINKPFLVDIQPSRVANVLIPHGSSTALVFAGSSEPHKTGDYVDDPLPYPEPGYFGSFSIDAPQMTNVHNVYPNKNQFFVDSSVAPTSFENNKESISNSDPKLKWNENKRPKDLTKIPPPTSNQETHVRVGPQITTYNPEIYKDFEKHIWNKKVNNKPKEGKEVIDKEYENYLAVPPPPPKLHFNQDNRYDKNKYHQRPVVHTKPTLESNVFLNIQHPVSSQLPPKVTSEVYFASQLPNNHPTPTYTIKMPPPIVESPHMPIKSNNQYHKSSNPITSFKTENKPILPTNSRNNTYTITLNTATNIASDSASGHIIGSSVSVPITTTSLNGQVNANIPIGTNFAIRVEDDPAKYESVALHGKRHPSLTYDDHSHVSMEHFESYIKNSSHISNTTNSLKLEKGQENVNKNNIINRVIQKNDTYFVPPTLNSHANFPMMNENFNIQVNSRPSHITSNSKEDKIASQFVPNVSTNSHGWYASVLNEENLKNIKVEATTRKLIPLNYNNNGDYLPEFGEKIATVGKPPTEFWDQKNKQTLNNFSIGKPFSKPNERQKLHVTHFNIKPNYIPSSLDGKQQAYDIPLQDNSYETTSLKSINSKPTIYETPDEIYDGQDESDTNSELESEVSSESMKVPIVASSIERENSTKGFSTIKFSQNIKSNNNNNHDVLLVNFNPGTQTEKPFISQNKTSFHSNNIKPIYNQNANVKPRPFTMNSAIPLDHQLQQPHWQINQLMENATNISYEDNMELNTGEELYTSSVSPPISSSKSTELKESANKDNKKPKPFNSILSNNTKVVNESNIITSTVHIQDKKPLIVEANEKSTIPTFTIKDGAELNSSSSEILDLSPPPLITNHNFTFKLSAMQEIMGMSPPPQLTSPPRHVSRTPSTPRPILQIRTSPPYRTFPPRTLPPKQTTQRPLRKPISRDEISTYRPAFDFVNKVKRPIYYDQPSSHLLPPPRDVPSKIALMEDIHKLTSSVLATTNVIFPTPISTSWITSSNIEFPTSLDFTPTSVYFSDTMLPPNSSKESDITSLENSSENVYNSNEYEISSEEINVSYEKPVTQKTSTVLKQFNKTRPIDKDVNMSPDETDLRQSESTSSESSHENNNSDKMKVIPIGNKNRTRKPYPVRSDEKNTVTNRFKAPSKIIPIIKPTRTLSRPELSYPTRMTSVKKIVRPIPSRPLIFNPTSIIESSESSLEEDYIRPTEVLNKDEVSTPAPQLPSIIEKTVTSTLTISKNVLDSSNILKTHHAGNEIKISDEIIPTKTEFKTTIITLTKTLSEPPQIISSIGYVNLTHTLTVTHTETSLVSQSEGAITETLVLTNIQTSTVVDVVTEVYTQVQPTTIVETVTKHIPIPQVEATPVLLSSTPSTKVALDDITMSSEENDNFIIKDEDNNATENIQKIDTDKEKDNDTFFVVMNKSQNGGKSPPISTDIETGDYDGITRNEQVNNNGVSQVLFGEILLAGTPYLETANVGHPIGAGYGKECQPDCKASRNERCQRIDGVMKCVCRPGFARMFPDRPCKPTYTYSVRLALGSQGNERLKFHSSLSDNSSKEYHSLAVATHEGINRMVMQSDLRDVYHGVHITGFYPIEIRLPRGDSYQGVINDFYVQLSDNAHENRLKEVIEKYLRNNNYSLGGTEVHAAEEFVDRLNVTDFDECTSTQFHDCSEHARCFNLRGTYTCSCLEGFADLSVNTLYPGRICSSDAVGCSGCNYHGTCFERESAMICECFKWYAGRTCQVNLKAVLITVTVVGAVIILAVTIWASKRCCSPRSPATQTFVIGCMQGMPSLHQGNMPSKQRADRRALIAERMETGETCSVQNTSLPYIPAKSRSRSSCSKKITVISDPPSHAPPPPPAPALMIPRARLHPQHSDSRDNLSRKKSTEVCNEAKLISYLESGVTNSAEEMRRKHSMESSYSINKERSSKQGALVSAGFKVSTTVRPEDSVKEDRDDASSVNKTDLEDISRFDTLRKTYSQEDMSEWTDAERRIGELTLSEARSVGGTLPASTGRAASSTRLTHQTSDVSEFDSL</sequence>
<feature type="compositionally biased region" description="Acidic residues" evidence="6">
    <location>
        <begin position="3635"/>
        <end position="3656"/>
    </location>
</feature>
<feature type="compositionally biased region" description="Polar residues" evidence="6">
    <location>
        <begin position="1693"/>
        <end position="1709"/>
    </location>
</feature>
<feature type="compositionally biased region" description="Basic and acidic residues" evidence="6">
    <location>
        <begin position="2986"/>
        <end position="3004"/>
    </location>
</feature>
<dbReference type="PANTHER" id="PTHR39072:SF2">
    <property type="match status" value="1"/>
</dbReference>
<keyword evidence="4 5" id="KW-1015">Disulfide bond</keyword>
<feature type="compositionally biased region" description="Low complexity" evidence="6">
    <location>
        <begin position="1818"/>
        <end position="1827"/>
    </location>
</feature>
<dbReference type="Gene3D" id="2.10.25.10">
    <property type="entry name" value="Laminin"/>
    <property type="match status" value="1"/>
</dbReference>
<dbReference type="InterPro" id="IPR000152">
    <property type="entry name" value="EGF-type_Asp/Asn_hydroxyl_site"/>
</dbReference>
<feature type="compositionally biased region" description="Acidic residues" evidence="6">
    <location>
        <begin position="1557"/>
        <end position="1566"/>
    </location>
</feature>
<feature type="compositionally biased region" description="Low complexity" evidence="6">
    <location>
        <begin position="1597"/>
        <end position="1626"/>
    </location>
</feature>
<feature type="compositionally biased region" description="Pro residues" evidence="6">
    <location>
        <begin position="4879"/>
        <end position="4888"/>
    </location>
</feature>
<name>A0A8J9YKV2_9NEOP</name>
<dbReference type="FunFam" id="2.10.25.10:FF:000038">
    <property type="entry name" value="Fibrillin 2"/>
    <property type="match status" value="1"/>
</dbReference>
<feature type="compositionally biased region" description="Basic and acidic residues" evidence="6">
    <location>
        <begin position="4131"/>
        <end position="4142"/>
    </location>
</feature>
<feature type="region of interest" description="Disordered" evidence="6">
    <location>
        <begin position="1553"/>
        <end position="1873"/>
    </location>
</feature>
<organism evidence="8 9">
    <name type="scientific">Brenthis ino</name>
    <name type="common">lesser marbled fritillary</name>
    <dbReference type="NCBI Taxonomy" id="405034"/>
    <lineage>
        <taxon>Eukaryota</taxon>
        <taxon>Metazoa</taxon>
        <taxon>Ecdysozoa</taxon>
        <taxon>Arthropoda</taxon>
        <taxon>Hexapoda</taxon>
        <taxon>Insecta</taxon>
        <taxon>Pterygota</taxon>
        <taxon>Neoptera</taxon>
        <taxon>Endopterygota</taxon>
        <taxon>Lepidoptera</taxon>
        <taxon>Glossata</taxon>
        <taxon>Ditrysia</taxon>
        <taxon>Papilionoidea</taxon>
        <taxon>Nymphalidae</taxon>
        <taxon>Heliconiinae</taxon>
        <taxon>Argynnini</taxon>
        <taxon>Brenthis</taxon>
    </lineage>
</organism>
<dbReference type="PANTHER" id="PTHR39072">
    <property type="entry name" value="RE48511P"/>
    <property type="match status" value="1"/>
</dbReference>
<feature type="region of interest" description="Disordered" evidence="6">
    <location>
        <begin position="1483"/>
        <end position="1502"/>
    </location>
</feature>
<dbReference type="InterPro" id="IPR009030">
    <property type="entry name" value="Growth_fac_rcpt_cys_sf"/>
</dbReference>
<feature type="disulfide bond" evidence="5">
    <location>
        <begin position="4759"/>
        <end position="4768"/>
    </location>
</feature>
<accession>A0A8J9YKV2</accession>
<evidence type="ECO:0000256" key="6">
    <source>
        <dbReference type="SAM" id="MobiDB-lite"/>
    </source>
</evidence>
<feature type="domain" description="EGF-like" evidence="7">
    <location>
        <begin position="4685"/>
        <end position="4724"/>
    </location>
</feature>
<feature type="compositionally biased region" description="Basic and acidic residues" evidence="6">
    <location>
        <begin position="3799"/>
        <end position="3811"/>
    </location>
</feature>
<dbReference type="InterPro" id="IPR018097">
    <property type="entry name" value="EGF_Ca-bd_CS"/>
</dbReference>
<feature type="region of interest" description="Disordered" evidence="6">
    <location>
        <begin position="3122"/>
        <end position="3159"/>
    </location>
</feature>
<dbReference type="InterPro" id="IPR000742">
    <property type="entry name" value="EGF"/>
</dbReference>
<proteinExistence type="predicted"/>
<evidence type="ECO:0000313" key="9">
    <source>
        <dbReference type="Proteomes" id="UP000838878"/>
    </source>
</evidence>
<feature type="region of interest" description="Disordered" evidence="6">
    <location>
        <begin position="4868"/>
        <end position="4891"/>
    </location>
</feature>
<comment type="caution">
    <text evidence="5">Lacks conserved residue(s) required for the propagation of feature annotation.</text>
</comment>
<feature type="region of interest" description="Disordered" evidence="6">
    <location>
        <begin position="2178"/>
        <end position="2226"/>
    </location>
</feature>
<evidence type="ECO:0000313" key="8">
    <source>
        <dbReference type="EMBL" id="CAH0731546.1"/>
    </source>
</evidence>
<feature type="compositionally biased region" description="Polar residues" evidence="6">
    <location>
        <begin position="1761"/>
        <end position="1791"/>
    </location>
</feature>
<keyword evidence="9" id="KW-1185">Reference proteome</keyword>
<keyword evidence="1 5" id="KW-0245">EGF-like domain</keyword>
<feature type="region of interest" description="Disordered" evidence="6">
    <location>
        <begin position="2983"/>
        <end position="3015"/>
    </location>
</feature>
<feature type="compositionally biased region" description="Low complexity" evidence="6">
    <location>
        <begin position="3787"/>
        <end position="3798"/>
    </location>
</feature>
<dbReference type="PROSITE" id="PS50026">
    <property type="entry name" value="EGF_3"/>
    <property type="match status" value="2"/>
</dbReference>